<keyword evidence="2" id="KW-0813">Transport</keyword>
<dbReference type="AlphaFoldDB" id="A0A923L9D9"/>
<dbReference type="RefSeq" id="WP_186872941.1">
    <property type="nucleotide sequence ID" value="NZ_JACOOR010000001.1"/>
</dbReference>
<organism evidence="8 9">
    <name type="scientific">Anaerosacchariphilus hominis</name>
    <dbReference type="NCBI Taxonomy" id="2763017"/>
    <lineage>
        <taxon>Bacteria</taxon>
        <taxon>Bacillati</taxon>
        <taxon>Bacillota</taxon>
        <taxon>Clostridia</taxon>
        <taxon>Lachnospirales</taxon>
        <taxon>Lachnospiraceae</taxon>
        <taxon>Anaerosacchariphilus</taxon>
    </lineage>
</organism>
<sequence>MKEHTLTSGSISKGLLYFVLPIIAGSLVQQLYVTVDAIVVGQFTGQLGLAAIDSVHTLFKFPINFMNGLASGATILISRCFGSGDEKEMHCSIRTACTVAVLLGIVCSIGGVLLTPGMLNLLAVPAEVYGRSAAYTRIYFAGIWSMVLYNMAAGVLRANGDSKRPLYVLLCCTVVNIVGDLLLVGVLHLGVSGAALATVASQIVSVVITFGMLRKKLHVEKGEKPLWWPHFCAEHMSQMLRLGMPLALQSMLFPIANTIVQAGVNTMGTSQIAAWGICDKLNMIIWLMSDSMGPVLTTFTAQNLGAKNHHRIKAGVAAGTMMSVGVVALISVVLFVGAGFLTPWFVSAKDASVLAPLVSTYARMMAPFFIFYAIAEALSGACCGTGDTLKPMMTTLAFICMLRVLGILFVLPSYESMECIVGIYIASWIAAGVAFLVLWGWDLRKVLKK</sequence>
<feature type="transmembrane region" description="Helical" evidence="7">
    <location>
        <begin position="316"/>
        <end position="341"/>
    </location>
</feature>
<dbReference type="EMBL" id="JACOOR010000001">
    <property type="protein sequence ID" value="MBC5658231.1"/>
    <property type="molecule type" value="Genomic_DNA"/>
</dbReference>
<dbReference type="PIRSF" id="PIRSF006603">
    <property type="entry name" value="DinF"/>
    <property type="match status" value="1"/>
</dbReference>
<comment type="caution">
    <text evidence="8">The sequence shown here is derived from an EMBL/GenBank/DDBJ whole genome shotgun (WGS) entry which is preliminary data.</text>
</comment>
<evidence type="ECO:0000256" key="7">
    <source>
        <dbReference type="SAM" id="Phobius"/>
    </source>
</evidence>
<evidence type="ECO:0000256" key="2">
    <source>
        <dbReference type="ARBA" id="ARBA00022448"/>
    </source>
</evidence>
<feature type="transmembrane region" description="Helical" evidence="7">
    <location>
        <begin position="61"/>
        <end position="81"/>
    </location>
</feature>
<dbReference type="GO" id="GO:0042910">
    <property type="term" value="F:xenobiotic transmembrane transporter activity"/>
    <property type="evidence" value="ECO:0007669"/>
    <property type="project" value="InterPro"/>
</dbReference>
<feature type="transmembrane region" description="Helical" evidence="7">
    <location>
        <begin position="134"/>
        <end position="154"/>
    </location>
</feature>
<keyword evidence="6 7" id="KW-0472">Membrane</keyword>
<keyword evidence="3" id="KW-1003">Cell membrane</keyword>
<dbReference type="GO" id="GO:0015297">
    <property type="term" value="F:antiporter activity"/>
    <property type="evidence" value="ECO:0007669"/>
    <property type="project" value="InterPro"/>
</dbReference>
<feature type="transmembrane region" description="Helical" evidence="7">
    <location>
        <begin position="395"/>
        <end position="414"/>
    </location>
</feature>
<reference evidence="8" key="1">
    <citation type="submission" date="2020-08" db="EMBL/GenBank/DDBJ databases">
        <title>Genome public.</title>
        <authorList>
            <person name="Liu C."/>
            <person name="Sun Q."/>
        </authorList>
    </citation>
    <scope>NUCLEOTIDE SEQUENCE</scope>
    <source>
        <strain evidence="8">NSJ-68</strain>
    </source>
</reference>
<protein>
    <submittedName>
        <fullName evidence="8">MATE family efflux transporter</fullName>
    </submittedName>
</protein>
<dbReference type="InterPro" id="IPR048279">
    <property type="entry name" value="MdtK-like"/>
</dbReference>
<keyword evidence="4 7" id="KW-0812">Transmembrane</keyword>
<feature type="transmembrane region" description="Helical" evidence="7">
    <location>
        <begin position="166"/>
        <end position="187"/>
    </location>
</feature>
<accession>A0A923L9D9</accession>
<keyword evidence="5 7" id="KW-1133">Transmembrane helix</keyword>
<evidence type="ECO:0000313" key="9">
    <source>
        <dbReference type="Proteomes" id="UP000649345"/>
    </source>
</evidence>
<evidence type="ECO:0000313" key="8">
    <source>
        <dbReference type="EMBL" id="MBC5658231.1"/>
    </source>
</evidence>
<feature type="transmembrane region" description="Helical" evidence="7">
    <location>
        <begin position="15"/>
        <end position="41"/>
    </location>
</feature>
<evidence type="ECO:0000256" key="3">
    <source>
        <dbReference type="ARBA" id="ARBA00022475"/>
    </source>
</evidence>
<evidence type="ECO:0000256" key="4">
    <source>
        <dbReference type="ARBA" id="ARBA00022692"/>
    </source>
</evidence>
<proteinExistence type="predicted"/>
<feature type="transmembrane region" description="Helical" evidence="7">
    <location>
        <begin position="193"/>
        <end position="213"/>
    </location>
</feature>
<dbReference type="GO" id="GO:0005886">
    <property type="term" value="C:plasma membrane"/>
    <property type="evidence" value="ECO:0007669"/>
    <property type="project" value="UniProtKB-SubCell"/>
</dbReference>
<dbReference type="InterPro" id="IPR002528">
    <property type="entry name" value="MATE_fam"/>
</dbReference>
<feature type="transmembrane region" description="Helical" evidence="7">
    <location>
        <begin position="420"/>
        <end position="441"/>
    </location>
</feature>
<dbReference type="Pfam" id="PF01554">
    <property type="entry name" value="MatE"/>
    <property type="match status" value="2"/>
</dbReference>
<dbReference type="PANTHER" id="PTHR43549:SF3">
    <property type="entry name" value="MULTIDRUG RESISTANCE PROTEIN YPNP-RELATED"/>
    <property type="match status" value="1"/>
</dbReference>
<comment type="subcellular location">
    <subcellularLocation>
        <location evidence="1">Cell membrane</location>
        <topology evidence="1">Multi-pass membrane protein</topology>
    </subcellularLocation>
</comment>
<gene>
    <name evidence="8" type="ORF">H8S44_00315</name>
</gene>
<dbReference type="PANTHER" id="PTHR43549">
    <property type="entry name" value="MULTIDRUG RESISTANCE PROTEIN YPNP-RELATED"/>
    <property type="match status" value="1"/>
</dbReference>
<evidence type="ECO:0000256" key="5">
    <source>
        <dbReference type="ARBA" id="ARBA00022989"/>
    </source>
</evidence>
<name>A0A923L9D9_9FIRM</name>
<keyword evidence="9" id="KW-1185">Reference proteome</keyword>
<evidence type="ECO:0000256" key="1">
    <source>
        <dbReference type="ARBA" id="ARBA00004651"/>
    </source>
</evidence>
<dbReference type="InterPro" id="IPR052031">
    <property type="entry name" value="Membrane_Transporter-Flippase"/>
</dbReference>
<dbReference type="Proteomes" id="UP000649345">
    <property type="component" value="Unassembled WGS sequence"/>
</dbReference>
<evidence type="ECO:0000256" key="6">
    <source>
        <dbReference type="ARBA" id="ARBA00023136"/>
    </source>
</evidence>
<dbReference type="NCBIfam" id="TIGR00797">
    <property type="entry name" value="matE"/>
    <property type="match status" value="1"/>
</dbReference>
<feature type="transmembrane region" description="Helical" evidence="7">
    <location>
        <begin position="93"/>
        <end position="114"/>
    </location>
</feature>
<feature type="transmembrane region" description="Helical" evidence="7">
    <location>
        <begin position="361"/>
        <end position="383"/>
    </location>
</feature>
<dbReference type="CDD" id="cd13138">
    <property type="entry name" value="MATE_yoeA_like"/>
    <property type="match status" value="1"/>
</dbReference>